<feature type="compositionally biased region" description="Basic residues" evidence="1">
    <location>
        <begin position="40"/>
        <end position="50"/>
    </location>
</feature>
<reference evidence="2" key="1">
    <citation type="submission" date="2014-09" db="EMBL/GenBank/DDBJ databases">
        <authorList>
            <person name="Magalhaes I.L.F."/>
            <person name="Oliveira U."/>
            <person name="Santos F.R."/>
            <person name="Vidigal T.H.D.A."/>
            <person name="Brescovit A.D."/>
            <person name="Santos A.J."/>
        </authorList>
    </citation>
    <scope>NUCLEOTIDE SEQUENCE</scope>
    <source>
        <tissue evidence="2">Shoot tissue taken approximately 20 cm above the soil surface</tissue>
    </source>
</reference>
<feature type="region of interest" description="Disordered" evidence="1">
    <location>
        <begin position="25"/>
        <end position="50"/>
    </location>
</feature>
<evidence type="ECO:0000313" key="2">
    <source>
        <dbReference type="EMBL" id="JAD95148.1"/>
    </source>
</evidence>
<organism evidence="2">
    <name type="scientific">Arundo donax</name>
    <name type="common">Giant reed</name>
    <name type="synonym">Donax arundinaceus</name>
    <dbReference type="NCBI Taxonomy" id="35708"/>
    <lineage>
        <taxon>Eukaryota</taxon>
        <taxon>Viridiplantae</taxon>
        <taxon>Streptophyta</taxon>
        <taxon>Embryophyta</taxon>
        <taxon>Tracheophyta</taxon>
        <taxon>Spermatophyta</taxon>
        <taxon>Magnoliopsida</taxon>
        <taxon>Liliopsida</taxon>
        <taxon>Poales</taxon>
        <taxon>Poaceae</taxon>
        <taxon>PACMAD clade</taxon>
        <taxon>Arundinoideae</taxon>
        <taxon>Arundineae</taxon>
        <taxon>Arundo</taxon>
    </lineage>
</organism>
<reference evidence="2" key="2">
    <citation type="journal article" date="2015" name="Data Brief">
        <title>Shoot transcriptome of the giant reed, Arundo donax.</title>
        <authorList>
            <person name="Barrero R.A."/>
            <person name="Guerrero F.D."/>
            <person name="Moolhuijzen P."/>
            <person name="Goolsby J.A."/>
            <person name="Tidwell J."/>
            <person name="Bellgard S.E."/>
            <person name="Bellgard M.I."/>
        </authorList>
    </citation>
    <scope>NUCLEOTIDE SEQUENCE</scope>
    <source>
        <tissue evidence="2">Shoot tissue taken approximately 20 cm above the soil surface</tissue>
    </source>
</reference>
<dbReference type="EMBL" id="GBRH01202747">
    <property type="protein sequence ID" value="JAD95148.1"/>
    <property type="molecule type" value="Transcribed_RNA"/>
</dbReference>
<name>A0A0A9E808_ARUDO</name>
<protein>
    <submittedName>
        <fullName evidence="2">Uncharacterized protein</fullName>
    </submittedName>
</protein>
<evidence type="ECO:0000256" key="1">
    <source>
        <dbReference type="SAM" id="MobiDB-lite"/>
    </source>
</evidence>
<proteinExistence type="predicted"/>
<accession>A0A0A9E808</accession>
<dbReference type="AlphaFoldDB" id="A0A0A9E808"/>
<sequence length="107" mass="11879">MTLTASTPTSTSRWPLRLLPRGRVAAPTRGIPNRPATARGRCRTRPTRTRRSIWETGQRATAVATRRAMTASASCSTRTLVRRRLPLWAAGRGAWLRLRTGMIRAAV</sequence>